<dbReference type="InterPro" id="IPR007560">
    <property type="entry name" value="Restrct_endonuc_IV_Mrr"/>
</dbReference>
<dbReference type="Pfam" id="PF18062">
    <property type="entry name" value="RE_AspBHI_N"/>
    <property type="match status" value="1"/>
</dbReference>
<keyword evidence="3" id="KW-0378">Hydrolase</keyword>
<feature type="domain" description="Restriction endonuclease AspBHI N-terminal" evidence="2">
    <location>
        <begin position="30"/>
        <end position="216"/>
    </location>
</feature>
<keyword evidence="4" id="KW-1185">Reference proteome</keyword>
<evidence type="ECO:0000259" key="1">
    <source>
        <dbReference type="Pfam" id="PF04471"/>
    </source>
</evidence>
<evidence type="ECO:0000313" key="4">
    <source>
        <dbReference type="Proteomes" id="UP001212498"/>
    </source>
</evidence>
<dbReference type="GO" id="GO:0004519">
    <property type="term" value="F:endonuclease activity"/>
    <property type="evidence" value="ECO:0007669"/>
    <property type="project" value="UniProtKB-KW"/>
</dbReference>
<gene>
    <name evidence="3" type="ORF">OUY24_02740</name>
</gene>
<reference evidence="3 4" key="1">
    <citation type="submission" date="2022-11" db="EMBL/GenBank/DDBJ databases">
        <title>Nonomuraea corallina sp. nov., a new species of the genus Nonomuraea isolated from sea side sediment in Thai sea.</title>
        <authorList>
            <person name="Ngamcharungchit C."/>
            <person name="Matsumoto A."/>
            <person name="Suriyachadkun C."/>
            <person name="Panbangred W."/>
            <person name="Inahashi Y."/>
            <person name="Intra B."/>
        </authorList>
    </citation>
    <scope>NUCLEOTIDE SEQUENCE [LARGE SCALE GENOMIC DNA]</scope>
    <source>
        <strain evidence="3 4">DSM 43553</strain>
    </source>
</reference>
<organism evidence="3 4">
    <name type="scientific">Nonomuraea ferruginea</name>
    <dbReference type="NCBI Taxonomy" id="46174"/>
    <lineage>
        <taxon>Bacteria</taxon>
        <taxon>Bacillati</taxon>
        <taxon>Actinomycetota</taxon>
        <taxon>Actinomycetes</taxon>
        <taxon>Streptosporangiales</taxon>
        <taxon>Streptosporangiaceae</taxon>
        <taxon>Nonomuraea</taxon>
    </lineage>
</organism>
<dbReference type="GO" id="GO:0016787">
    <property type="term" value="F:hydrolase activity"/>
    <property type="evidence" value="ECO:0007669"/>
    <property type="project" value="UniProtKB-KW"/>
</dbReference>
<feature type="domain" description="Restriction endonuclease type IV Mrr" evidence="1">
    <location>
        <begin position="255"/>
        <end position="371"/>
    </location>
</feature>
<evidence type="ECO:0000313" key="3">
    <source>
        <dbReference type="EMBL" id="MDA0639533.1"/>
    </source>
</evidence>
<dbReference type="InterPro" id="IPR011856">
    <property type="entry name" value="tRNA_endonuc-like_dom_sf"/>
</dbReference>
<accession>A0ABT4SQJ9</accession>
<proteinExistence type="predicted"/>
<keyword evidence="3" id="KW-0255">Endonuclease</keyword>
<dbReference type="EMBL" id="JAPNUD010000004">
    <property type="protein sequence ID" value="MDA0639533.1"/>
    <property type="molecule type" value="Genomic_DNA"/>
</dbReference>
<dbReference type="Gene3D" id="3.40.1350.10">
    <property type="match status" value="1"/>
</dbReference>
<dbReference type="Proteomes" id="UP001212498">
    <property type="component" value="Unassembled WGS sequence"/>
</dbReference>
<sequence length="410" mass="45158">MGVVDHVVPFAGLATADLVLDAVYAGGSSGNVRDDPLAHLLPGVGNQGGFRFSGSPTRQNVRFAVLFTTGNQPDWPDELDPRTGIFTYYGDNRHPGTDLHDTPRRGNLLLRDAFGWNRSASRAKVPPFFLFEKASPAGRNVRFRGLLAPGGATLTSDDELQAIWRSTRGLRFQNYRARFTILDVPRVTREWIADLANGIPLSVNCPGPWRAWVEANTYQPLLAPSTTIVRSTAEQQPDAAGKQIVATIHQHFASRPHDFEACGVEIWRMMAPSTGICELTPRSRDGGRDAVGEYLLGPASDRVAVQFALEAKCYTMTHSVGVKEVARLISRIRHRQFGVFVTTSYFNPQVYREVRDDAHPIILVCARDIIDTLRSHGYGDVQAVQAWLDHRFPGPNDPNGAHTGLPDASP</sequence>
<comment type="caution">
    <text evidence="3">The sequence shown here is derived from an EMBL/GenBank/DDBJ whole genome shotgun (WGS) entry which is preliminary data.</text>
</comment>
<dbReference type="EC" id="3.1.21.-" evidence="3"/>
<dbReference type="Pfam" id="PF04471">
    <property type="entry name" value="Mrr_cat"/>
    <property type="match status" value="1"/>
</dbReference>
<protein>
    <submittedName>
        <fullName evidence="3">Restriction endonuclease</fullName>
        <ecNumber evidence="3">3.1.21.-</ecNumber>
    </submittedName>
</protein>
<dbReference type="InterPro" id="IPR041409">
    <property type="entry name" value="RE_AspBHI_N"/>
</dbReference>
<dbReference type="Gene3D" id="2.30.280.20">
    <property type="match status" value="1"/>
</dbReference>
<keyword evidence="3" id="KW-0540">Nuclease</keyword>
<evidence type="ECO:0000259" key="2">
    <source>
        <dbReference type="Pfam" id="PF18062"/>
    </source>
</evidence>
<name>A0ABT4SQJ9_9ACTN</name>
<dbReference type="RefSeq" id="WP_271275019.1">
    <property type="nucleotide sequence ID" value="NZ_BAABFD010000007.1"/>
</dbReference>